<proteinExistence type="predicted"/>
<accession>A0A2A6FNX5</accession>
<evidence type="ECO:0000313" key="2">
    <source>
        <dbReference type="Proteomes" id="UP000219994"/>
    </source>
</evidence>
<name>A0A2A6FNX5_9MICO</name>
<protein>
    <submittedName>
        <fullName evidence="1">Uncharacterized protein</fullName>
    </submittedName>
</protein>
<dbReference type="Proteomes" id="UP000219994">
    <property type="component" value="Unassembled WGS sequence"/>
</dbReference>
<comment type="caution">
    <text evidence="1">The sequence shown here is derived from an EMBL/GenBank/DDBJ whole genome shotgun (WGS) entry which is preliminary data.</text>
</comment>
<reference evidence="2" key="1">
    <citation type="submission" date="2017-03" db="EMBL/GenBank/DDBJ databases">
        <authorList>
            <person name="Lund M.B."/>
        </authorList>
    </citation>
    <scope>NUCLEOTIDE SEQUENCE [LARGE SCALE GENOMIC DNA]</scope>
</reference>
<gene>
    <name evidence="1" type="ORF">B5766_10305</name>
</gene>
<sequence>MTDNPERELRNRSYDCVGLPDYRLSDFELLAFYRECFGNQIVNEQIAVLGADRVIDSMQRSHRAHLAASGLSPRELHQRAEMVESLMIEFGIPALGAAADAQTDLQRMQMFVEVVKGLADTIAEQQLRDEAIDYVSYDDMDEADEYITDAEERPF</sequence>
<dbReference type="AlphaFoldDB" id="A0A2A6FNX5"/>
<dbReference type="EMBL" id="NAEP01000050">
    <property type="protein sequence ID" value="PDQ34575.1"/>
    <property type="molecule type" value="Genomic_DNA"/>
</dbReference>
<organism evidence="1 2">
    <name type="scientific">Candidatus Lumbricidiphila eiseniae</name>
    <dbReference type="NCBI Taxonomy" id="1969409"/>
    <lineage>
        <taxon>Bacteria</taxon>
        <taxon>Bacillati</taxon>
        <taxon>Actinomycetota</taxon>
        <taxon>Actinomycetes</taxon>
        <taxon>Micrococcales</taxon>
        <taxon>Microbacteriaceae</taxon>
        <taxon>Candidatus Lumbricidiphila</taxon>
    </lineage>
</organism>
<evidence type="ECO:0000313" key="1">
    <source>
        <dbReference type="EMBL" id="PDQ34575.1"/>
    </source>
</evidence>